<comment type="caution">
    <text evidence="1">The sequence shown here is derived from an EMBL/GenBank/DDBJ whole genome shotgun (WGS) entry which is preliminary data.</text>
</comment>
<dbReference type="InterPro" id="IPR032675">
    <property type="entry name" value="LRR_dom_sf"/>
</dbReference>
<organism evidence="1 2">
    <name type="scientific">Blastopirellula marina</name>
    <dbReference type="NCBI Taxonomy" id="124"/>
    <lineage>
        <taxon>Bacteria</taxon>
        <taxon>Pseudomonadati</taxon>
        <taxon>Planctomycetota</taxon>
        <taxon>Planctomycetia</taxon>
        <taxon>Pirellulales</taxon>
        <taxon>Pirellulaceae</taxon>
        <taxon>Blastopirellula</taxon>
    </lineage>
</organism>
<name>A0A2S8GIQ4_9BACT</name>
<dbReference type="AlphaFoldDB" id="A0A2S8GIQ4"/>
<dbReference type="EMBL" id="PUHZ01000020">
    <property type="protein sequence ID" value="PQO44201.1"/>
    <property type="molecule type" value="Genomic_DNA"/>
</dbReference>
<protein>
    <recommendedName>
        <fullName evidence="3">Leucine Rich repeats (2 copies)</fullName>
    </recommendedName>
</protein>
<evidence type="ECO:0008006" key="3">
    <source>
        <dbReference type="Google" id="ProtNLM"/>
    </source>
</evidence>
<accession>A0A2S8GIQ4</accession>
<dbReference type="SUPFAM" id="SSF52047">
    <property type="entry name" value="RNI-like"/>
    <property type="match status" value="1"/>
</dbReference>
<evidence type="ECO:0000313" key="1">
    <source>
        <dbReference type="EMBL" id="PQO44201.1"/>
    </source>
</evidence>
<reference evidence="1 2" key="1">
    <citation type="submission" date="2018-02" db="EMBL/GenBank/DDBJ databases">
        <title>Comparative genomes isolates from brazilian mangrove.</title>
        <authorList>
            <person name="Araujo J.E."/>
            <person name="Taketani R.G."/>
            <person name="Silva M.C.P."/>
            <person name="Loureco M.V."/>
            <person name="Andreote F.D."/>
        </authorList>
    </citation>
    <scope>NUCLEOTIDE SEQUENCE [LARGE SCALE GENOMIC DNA]</scope>
    <source>
        <strain evidence="1 2">Nap-Phe MGV</strain>
    </source>
</reference>
<evidence type="ECO:0000313" key="2">
    <source>
        <dbReference type="Proteomes" id="UP000237819"/>
    </source>
</evidence>
<dbReference type="Proteomes" id="UP000237819">
    <property type="component" value="Unassembled WGS sequence"/>
</dbReference>
<gene>
    <name evidence="1" type="ORF">C5Y93_19705</name>
</gene>
<sequence>MLVVILLLAIPLGWLAGKISRSQRETSFANQVRKAGGVARFDYDAAGLAYAPSSPKGHWLLRAAFGKNLFSYLCVVDLSQVEDPNAFADDIGRMSQVDTLSLPTGPLSDGLIDNVAALPNLWNLTLDGSTITPEQMRRLCKSNAIGSWRLGGAAAADEILEELQHADHLPQLTILHSPTTDRGLKAISEIDSLHYLAIDQAPAVTNQGFEHLVQLPNLTFLRIDGTQITGKCVDSLAQMPKLEQLTITPGMQKLQYQVRKIYRLDTGTPVDPTKLSRFDCGPLPADFEVVKCVEVQQSEIRLEVWDLYIGK</sequence>
<proteinExistence type="predicted"/>
<dbReference type="Gene3D" id="3.80.10.10">
    <property type="entry name" value="Ribonuclease Inhibitor"/>
    <property type="match status" value="1"/>
</dbReference>